<dbReference type="Pfam" id="PF25137">
    <property type="entry name" value="ADH_Fe_C"/>
    <property type="match status" value="1"/>
</dbReference>
<dbReference type="InterPro" id="IPR056798">
    <property type="entry name" value="ADH_Fe_C"/>
</dbReference>
<gene>
    <name evidence="6" type="ORF">N7Z68_18900</name>
</gene>
<dbReference type="InterPro" id="IPR001670">
    <property type="entry name" value="ADH_Fe/GldA"/>
</dbReference>
<evidence type="ECO:0000259" key="5">
    <source>
        <dbReference type="Pfam" id="PF25137"/>
    </source>
</evidence>
<dbReference type="InterPro" id="IPR039697">
    <property type="entry name" value="Alcohol_dehydrogenase_Fe"/>
</dbReference>
<evidence type="ECO:0000259" key="4">
    <source>
        <dbReference type="Pfam" id="PF00465"/>
    </source>
</evidence>
<reference evidence="6" key="1">
    <citation type="submission" date="2024-05" db="EMBL/GenBank/DDBJ databases">
        <title>Alkalihalobacillus sp. strain MEB203 novel alkaliphilic bacterium from Lonar Lake, India.</title>
        <authorList>
            <person name="Joshi A."/>
            <person name="Thite S."/>
            <person name="Mengade P."/>
        </authorList>
    </citation>
    <scope>NUCLEOTIDE SEQUENCE</scope>
    <source>
        <strain evidence="6">MEB 203</strain>
    </source>
</reference>
<dbReference type="Proteomes" id="UP001148125">
    <property type="component" value="Unassembled WGS sequence"/>
</dbReference>
<dbReference type="Pfam" id="PF00465">
    <property type="entry name" value="Fe-ADH"/>
    <property type="match status" value="1"/>
</dbReference>
<dbReference type="CDD" id="cd08551">
    <property type="entry name" value="Fe-ADH"/>
    <property type="match status" value="1"/>
</dbReference>
<keyword evidence="7" id="KW-1185">Reference proteome</keyword>
<dbReference type="PANTHER" id="PTHR11496">
    <property type="entry name" value="ALCOHOL DEHYDROGENASE"/>
    <property type="match status" value="1"/>
</dbReference>
<feature type="domain" description="Alcohol dehydrogenase iron-type/glycerol dehydrogenase GldA" evidence="4">
    <location>
        <begin position="12"/>
        <end position="176"/>
    </location>
</feature>
<name>A0ABT5VJ39_9BACI</name>
<dbReference type="InterPro" id="IPR018211">
    <property type="entry name" value="ADH_Fe_CS"/>
</dbReference>
<dbReference type="PANTHER" id="PTHR11496:SF102">
    <property type="entry name" value="ALCOHOL DEHYDROGENASE 4"/>
    <property type="match status" value="1"/>
</dbReference>
<dbReference type="PROSITE" id="PS00913">
    <property type="entry name" value="ADH_IRON_1"/>
    <property type="match status" value="1"/>
</dbReference>
<keyword evidence="3" id="KW-0520">NAD</keyword>
<dbReference type="EMBL" id="JAOTPO010000016">
    <property type="protein sequence ID" value="MDE5415434.1"/>
    <property type="molecule type" value="Genomic_DNA"/>
</dbReference>
<dbReference type="Gene3D" id="3.40.50.1970">
    <property type="match status" value="1"/>
</dbReference>
<evidence type="ECO:0000256" key="2">
    <source>
        <dbReference type="ARBA" id="ARBA00023002"/>
    </source>
</evidence>
<evidence type="ECO:0000313" key="7">
    <source>
        <dbReference type="Proteomes" id="UP001148125"/>
    </source>
</evidence>
<protein>
    <submittedName>
        <fullName evidence="6">Iron-containing alcohol dehydrogenase</fullName>
    </submittedName>
</protein>
<evidence type="ECO:0000313" key="6">
    <source>
        <dbReference type="EMBL" id="MDE5415434.1"/>
    </source>
</evidence>
<keyword evidence="2" id="KW-0560">Oxidoreductase</keyword>
<proteinExistence type="inferred from homology"/>
<sequence length="388" mass="42037">MQSKLIFPELSHVGLGVIDKLNDEVKKLGGSKILVVTEKNLVDIGICSQALQSLDSASAIEIYTDVVPEPPLHIAEKLLGYIRREKFDLIIGVGGGSALDLAKLGAVLAQNEGEVKDYLNLTGTKQVQHKGLPKIMIPTTAGTGSEVTDIAVLSLEGTKDVVTHPYLISDVAIVDPVLTMSVPPKITAATGIDALTHAIEAYISVNSSAVTDGIAEKAIELIGASLERAFNNGSDEEAREQMSTASYMAGLAFYNAGVGGVHALAYPLGNRFKLPHGESNAVLLPYVMNYIQEGCKEKLANVYLKLTQDVSVNKNEELSTSCVQTLFHLNKKLKIPTDLKEYGIEQRHLEMLTDDAMKQKRLLARSPVKLEWKDIFNIYSAAYEGKMS</sequence>
<evidence type="ECO:0000256" key="1">
    <source>
        <dbReference type="ARBA" id="ARBA00007358"/>
    </source>
</evidence>
<evidence type="ECO:0000256" key="3">
    <source>
        <dbReference type="ARBA" id="ARBA00023027"/>
    </source>
</evidence>
<accession>A0ABT5VJ39</accession>
<comment type="similarity">
    <text evidence="1">Belongs to the iron-containing alcohol dehydrogenase family.</text>
</comment>
<dbReference type="RefSeq" id="WP_275120037.1">
    <property type="nucleotide sequence ID" value="NZ_JAOTPO010000016.1"/>
</dbReference>
<dbReference type="Gene3D" id="1.20.1090.10">
    <property type="entry name" value="Dehydroquinate synthase-like - alpha domain"/>
    <property type="match status" value="1"/>
</dbReference>
<feature type="domain" description="Fe-containing alcohol dehydrogenase-like C-terminal" evidence="5">
    <location>
        <begin position="187"/>
        <end position="383"/>
    </location>
</feature>
<dbReference type="SUPFAM" id="SSF56796">
    <property type="entry name" value="Dehydroquinate synthase-like"/>
    <property type="match status" value="1"/>
</dbReference>
<organism evidence="6 7">
    <name type="scientific">Alkalihalobacterium chitinilyticum</name>
    <dbReference type="NCBI Taxonomy" id="2980103"/>
    <lineage>
        <taxon>Bacteria</taxon>
        <taxon>Bacillati</taxon>
        <taxon>Bacillota</taxon>
        <taxon>Bacilli</taxon>
        <taxon>Bacillales</taxon>
        <taxon>Bacillaceae</taxon>
        <taxon>Alkalihalobacterium</taxon>
    </lineage>
</organism>
<comment type="caution">
    <text evidence="6">The sequence shown here is derived from an EMBL/GenBank/DDBJ whole genome shotgun (WGS) entry which is preliminary data.</text>
</comment>